<comment type="caution">
    <text evidence="9">The sequence shown here is derived from an EMBL/GenBank/DDBJ whole genome shotgun (WGS) entry which is preliminary data.</text>
</comment>
<feature type="transmembrane region" description="Helical" evidence="7">
    <location>
        <begin position="102"/>
        <end position="120"/>
    </location>
</feature>
<dbReference type="PROSITE" id="PS50928">
    <property type="entry name" value="ABC_TM1"/>
    <property type="match status" value="1"/>
</dbReference>
<dbReference type="PANTHER" id="PTHR30450">
    <property type="entry name" value="ABC TRANSPORTER PERMEASE"/>
    <property type="match status" value="1"/>
</dbReference>
<evidence type="ECO:0000256" key="7">
    <source>
        <dbReference type="RuleBase" id="RU363032"/>
    </source>
</evidence>
<evidence type="ECO:0000313" key="10">
    <source>
        <dbReference type="Proteomes" id="UP000021369"/>
    </source>
</evidence>
<dbReference type="InterPro" id="IPR035906">
    <property type="entry name" value="MetI-like_sf"/>
</dbReference>
<sequence length="236" mass="25343">MSFLKFPFWEVVKHAFSKEVWDVLLPAVWDTLYMVALSAAITLVLGVLLGIALSVISKEGVRPVPILNETAGTIVNCLRSLPQMIMIIITLPLARMLLGQSYGVNACIIALAASCIPMYARLVQGAFVEIPKGKIEAAKAMGSSSAAIVFNVMLPEAIPSIIRGFTVALIGIISMTALAGSFGAGGIGDIAVRFGFNRFYHDMLIASVLVLIVMVEIAQIFGDLISNLILKKRHLI</sequence>
<evidence type="ECO:0000256" key="4">
    <source>
        <dbReference type="ARBA" id="ARBA00022692"/>
    </source>
</evidence>
<keyword evidence="6 7" id="KW-0472">Membrane</keyword>
<keyword evidence="2 7" id="KW-0813">Transport</keyword>
<dbReference type="Gene3D" id="1.10.3720.10">
    <property type="entry name" value="MetI-like"/>
    <property type="match status" value="1"/>
</dbReference>
<comment type="similarity">
    <text evidence="7">Belongs to the binding-protein-dependent transport system permease family.</text>
</comment>
<evidence type="ECO:0000256" key="1">
    <source>
        <dbReference type="ARBA" id="ARBA00004651"/>
    </source>
</evidence>
<accession>A0A011UWP7</accession>
<dbReference type="InterPro" id="IPR000515">
    <property type="entry name" value="MetI-like"/>
</dbReference>
<dbReference type="Proteomes" id="UP000021369">
    <property type="component" value="Unassembled WGS sequence"/>
</dbReference>
<dbReference type="GO" id="GO:0005886">
    <property type="term" value="C:plasma membrane"/>
    <property type="evidence" value="ECO:0007669"/>
    <property type="project" value="UniProtKB-SubCell"/>
</dbReference>
<dbReference type="CDD" id="cd06261">
    <property type="entry name" value="TM_PBP2"/>
    <property type="match status" value="1"/>
</dbReference>
<keyword evidence="10" id="KW-1185">Reference proteome</keyword>
<comment type="subcellular location">
    <subcellularLocation>
        <location evidence="1 7">Cell membrane</location>
        <topology evidence="1 7">Multi-pass membrane protein</topology>
    </subcellularLocation>
</comment>
<keyword evidence="3" id="KW-1003">Cell membrane</keyword>
<feature type="transmembrane region" description="Helical" evidence="7">
    <location>
        <begin position="204"/>
        <end position="230"/>
    </location>
</feature>
<reference evidence="9 10" key="1">
    <citation type="submission" date="2013-06" db="EMBL/GenBank/DDBJ databases">
        <title>Rumen cellulosomics: divergent fiber-degrading strategies revealed by comparative genome-wide analysis of six Ruminococcal strains.</title>
        <authorList>
            <person name="Dassa B."/>
            <person name="Borovok I."/>
            <person name="Lamed R."/>
            <person name="Flint H."/>
            <person name="Yeoman C.J."/>
            <person name="White B."/>
            <person name="Bayer E.A."/>
        </authorList>
    </citation>
    <scope>NUCLEOTIDE SEQUENCE [LARGE SCALE GENOMIC DNA]</scope>
    <source>
        <strain evidence="9 10">SY3</strain>
    </source>
</reference>
<evidence type="ECO:0000256" key="3">
    <source>
        <dbReference type="ARBA" id="ARBA00022475"/>
    </source>
</evidence>
<feature type="transmembrane region" description="Helical" evidence="7">
    <location>
        <begin position="165"/>
        <end position="184"/>
    </location>
</feature>
<name>A0A011UWP7_RUMAL</name>
<keyword evidence="5 7" id="KW-1133">Transmembrane helix</keyword>
<dbReference type="AlphaFoldDB" id="A0A011UWP7"/>
<dbReference type="EMBL" id="JEOB01000004">
    <property type="protein sequence ID" value="EXM37602.1"/>
    <property type="molecule type" value="Genomic_DNA"/>
</dbReference>
<dbReference type="GO" id="GO:0048473">
    <property type="term" value="P:D-methionine transmembrane transport"/>
    <property type="evidence" value="ECO:0007669"/>
    <property type="project" value="TreeGrafter"/>
</dbReference>
<evidence type="ECO:0000256" key="6">
    <source>
        <dbReference type="ARBA" id="ARBA00023136"/>
    </source>
</evidence>
<dbReference type="InterPro" id="IPR051322">
    <property type="entry name" value="AA_ABC_Transporter_Permease"/>
</dbReference>
<feature type="transmembrane region" description="Helical" evidence="7">
    <location>
        <begin position="32"/>
        <end position="56"/>
    </location>
</feature>
<evidence type="ECO:0000256" key="2">
    <source>
        <dbReference type="ARBA" id="ARBA00022448"/>
    </source>
</evidence>
<evidence type="ECO:0000259" key="8">
    <source>
        <dbReference type="PROSITE" id="PS50928"/>
    </source>
</evidence>
<dbReference type="PATRIC" id="fig|1341156.4.peg.3787"/>
<dbReference type="OrthoDB" id="9793490at2"/>
<gene>
    <name evidence="9" type="ORF">RASY3_13810</name>
</gene>
<dbReference type="SUPFAM" id="SSF161098">
    <property type="entry name" value="MetI-like"/>
    <property type="match status" value="1"/>
</dbReference>
<evidence type="ECO:0000313" key="9">
    <source>
        <dbReference type="EMBL" id="EXM37602.1"/>
    </source>
</evidence>
<proteinExistence type="inferred from homology"/>
<dbReference type="Pfam" id="PF00528">
    <property type="entry name" value="BPD_transp_1"/>
    <property type="match status" value="1"/>
</dbReference>
<feature type="domain" description="ABC transmembrane type-1" evidence="8">
    <location>
        <begin position="28"/>
        <end position="222"/>
    </location>
</feature>
<keyword evidence="4 7" id="KW-0812">Transmembrane</keyword>
<evidence type="ECO:0000256" key="5">
    <source>
        <dbReference type="ARBA" id="ARBA00022989"/>
    </source>
</evidence>
<dbReference type="RefSeq" id="WP_037289148.1">
    <property type="nucleotide sequence ID" value="NZ_JEOB01000004.1"/>
</dbReference>
<protein>
    <submittedName>
        <fullName evidence="9">Methionine ABC transporter permease</fullName>
    </submittedName>
</protein>
<dbReference type="PANTHER" id="PTHR30450:SF1">
    <property type="entry name" value="D-METHIONINE TRANSPORT SYSTEM PERMEASE PROTEIN METI-RELATED"/>
    <property type="match status" value="1"/>
</dbReference>
<organism evidence="9 10">
    <name type="scientific">Ruminococcus albus SY3</name>
    <dbReference type="NCBI Taxonomy" id="1341156"/>
    <lineage>
        <taxon>Bacteria</taxon>
        <taxon>Bacillati</taxon>
        <taxon>Bacillota</taxon>
        <taxon>Clostridia</taxon>
        <taxon>Eubacteriales</taxon>
        <taxon>Oscillospiraceae</taxon>
        <taxon>Ruminococcus</taxon>
    </lineage>
</organism>